<dbReference type="EMBL" id="CP157484">
    <property type="protein sequence ID" value="XBO39135.1"/>
    <property type="molecule type" value="Genomic_DNA"/>
</dbReference>
<dbReference type="GO" id="GO:0016301">
    <property type="term" value="F:kinase activity"/>
    <property type="evidence" value="ECO:0007669"/>
    <property type="project" value="UniProtKB-KW"/>
</dbReference>
<dbReference type="SUPFAM" id="SSF53613">
    <property type="entry name" value="Ribokinase-like"/>
    <property type="match status" value="1"/>
</dbReference>
<gene>
    <name evidence="7" type="ORF">ABEG18_26255</name>
</gene>
<evidence type="ECO:0000313" key="7">
    <source>
        <dbReference type="EMBL" id="XBO39135.1"/>
    </source>
</evidence>
<dbReference type="InterPro" id="IPR050306">
    <property type="entry name" value="PfkB_Carbo_kinase"/>
</dbReference>
<dbReference type="InterPro" id="IPR011611">
    <property type="entry name" value="PfkB_dom"/>
</dbReference>
<sequence length="320" mass="33385">MIVVCGEALIDVFIRQDGGALGAEAVAGGSPYNVALGLARLDCPAAYWGGVSRDALGSFLLDSIARDGVDVSLVRRVANRTTLSVVATDAEGHPGYAFYGEGGADRALDPSDLPDLPPAAAAIAIGSYALAVEPIATAIEAMLERERGRVVVSLDPNLRPRVVGDVAAWRPRFERFVAGADIVKASTEDLGPLYGEDADIAAVARDWLALGPALVVFTRGPDGAVAFARSGVVVERPGRVVSVVDTVGAGDTFHAALLAWLARAGRLDRGALRELGEDEIAAVLDECIAASAITCSRRGADLPRRAEVEALMRREPPPGR</sequence>
<evidence type="ECO:0000256" key="2">
    <source>
        <dbReference type="ARBA" id="ARBA00022679"/>
    </source>
</evidence>
<dbReference type="InterPro" id="IPR029056">
    <property type="entry name" value="Ribokinase-like"/>
</dbReference>
<dbReference type="PANTHER" id="PTHR43085">
    <property type="entry name" value="HEXOKINASE FAMILY MEMBER"/>
    <property type="match status" value="1"/>
</dbReference>
<dbReference type="EC" id="2.7.1.-" evidence="7"/>
<accession>A0AAU7JFN5</accession>
<evidence type="ECO:0000256" key="4">
    <source>
        <dbReference type="ARBA" id="ARBA00022777"/>
    </source>
</evidence>
<dbReference type="CDD" id="cd01167">
    <property type="entry name" value="bac_FRK"/>
    <property type="match status" value="1"/>
</dbReference>
<proteinExistence type="inferred from homology"/>
<organism evidence="7">
    <name type="scientific">Alsobacter sp. KACC 23698</name>
    <dbReference type="NCBI Taxonomy" id="3149229"/>
    <lineage>
        <taxon>Bacteria</taxon>
        <taxon>Pseudomonadati</taxon>
        <taxon>Pseudomonadota</taxon>
        <taxon>Alphaproteobacteria</taxon>
        <taxon>Hyphomicrobiales</taxon>
        <taxon>Alsobacteraceae</taxon>
        <taxon>Alsobacter</taxon>
    </lineage>
</organism>
<keyword evidence="3" id="KW-0547">Nucleotide-binding</keyword>
<evidence type="ECO:0000256" key="1">
    <source>
        <dbReference type="ARBA" id="ARBA00010688"/>
    </source>
</evidence>
<feature type="domain" description="Carbohydrate kinase PfkB" evidence="6">
    <location>
        <begin position="2"/>
        <end position="277"/>
    </location>
</feature>
<evidence type="ECO:0000256" key="3">
    <source>
        <dbReference type="ARBA" id="ARBA00022741"/>
    </source>
</evidence>
<dbReference type="PROSITE" id="PS00584">
    <property type="entry name" value="PFKB_KINASES_2"/>
    <property type="match status" value="1"/>
</dbReference>
<dbReference type="InterPro" id="IPR002173">
    <property type="entry name" value="Carboh/pur_kinase_PfkB_CS"/>
</dbReference>
<dbReference type="Gene3D" id="3.40.1190.20">
    <property type="match status" value="1"/>
</dbReference>
<keyword evidence="5" id="KW-0067">ATP-binding</keyword>
<dbReference type="AlphaFoldDB" id="A0AAU7JFN5"/>
<dbReference type="GO" id="GO:0005524">
    <property type="term" value="F:ATP binding"/>
    <property type="evidence" value="ECO:0007669"/>
    <property type="project" value="UniProtKB-KW"/>
</dbReference>
<protein>
    <submittedName>
        <fullName evidence="7">Carbohydrate kinase</fullName>
        <ecNumber evidence="7">2.7.1.-</ecNumber>
    </submittedName>
</protein>
<keyword evidence="2 7" id="KW-0808">Transferase</keyword>
<dbReference type="Pfam" id="PF00294">
    <property type="entry name" value="PfkB"/>
    <property type="match status" value="1"/>
</dbReference>
<evidence type="ECO:0000259" key="6">
    <source>
        <dbReference type="Pfam" id="PF00294"/>
    </source>
</evidence>
<name>A0AAU7JFN5_9HYPH</name>
<dbReference type="PANTHER" id="PTHR43085:SF1">
    <property type="entry name" value="PSEUDOURIDINE KINASE-RELATED"/>
    <property type="match status" value="1"/>
</dbReference>
<keyword evidence="4 7" id="KW-0418">Kinase</keyword>
<comment type="similarity">
    <text evidence="1">Belongs to the carbohydrate kinase PfkB family.</text>
</comment>
<evidence type="ECO:0000256" key="5">
    <source>
        <dbReference type="ARBA" id="ARBA00022840"/>
    </source>
</evidence>
<reference evidence="7" key="1">
    <citation type="submission" date="2024-05" db="EMBL/GenBank/DDBJ databases">
        <authorList>
            <person name="Kim S."/>
            <person name="Heo J."/>
            <person name="Choi H."/>
            <person name="Choi Y."/>
            <person name="Kwon S.-W."/>
            <person name="Kim Y."/>
        </authorList>
    </citation>
    <scope>NUCLEOTIDE SEQUENCE</scope>
    <source>
        <strain evidence="7">KACC 23698</strain>
    </source>
</reference>